<feature type="signal peptide" evidence="8">
    <location>
        <begin position="1"/>
        <end position="39"/>
    </location>
</feature>
<feature type="domain" description="Alpha-L-fucosidase C-terminal" evidence="10">
    <location>
        <begin position="405"/>
        <end position="478"/>
    </location>
</feature>
<accession>A0A2Z5FYB6</accession>
<evidence type="ECO:0000259" key="9">
    <source>
        <dbReference type="Pfam" id="PF01120"/>
    </source>
</evidence>
<comment type="function">
    <text evidence="1">Alpha-L-fucosidase is responsible for hydrolyzing the alpha-1,6-linked fucose joined to the reducing-end N-acetylglucosamine of the carbohydrate moieties of glycoproteins.</text>
</comment>
<keyword evidence="12" id="KW-1185">Reference proteome</keyword>
<reference evidence="11 12" key="1">
    <citation type="journal article" date="2018" name="Front. Microbiol.">
        <title>Hydrolytic Capabilities as a Key to Environmental Success: Chitinolytic and Cellulolytic Acidobacteria From Acidic Sub-arctic Soils and Boreal Peatlands.</title>
        <authorList>
            <person name="Belova S.E."/>
            <person name="Ravin N.V."/>
            <person name="Pankratov T.A."/>
            <person name="Rakitin A.L."/>
            <person name="Ivanova A.A."/>
            <person name="Beletsky A.V."/>
            <person name="Mardanov A.V."/>
            <person name="Sinninghe Damste J.S."/>
            <person name="Dedysh S.N."/>
        </authorList>
    </citation>
    <scope>NUCLEOTIDE SEQUENCE [LARGE SCALE GENOMIC DNA]</scope>
    <source>
        <strain evidence="11 12">SBC82</strain>
    </source>
</reference>
<evidence type="ECO:0000256" key="1">
    <source>
        <dbReference type="ARBA" id="ARBA00004071"/>
    </source>
</evidence>
<gene>
    <name evidence="11" type="ORF">ACPOL_2549</name>
</gene>
<dbReference type="SUPFAM" id="SSF51011">
    <property type="entry name" value="Glycosyl hydrolase domain"/>
    <property type="match status" value="1"/>
</dbReference>
<dbReference type="PIRSF" id="PIRSF001092">
    <property type="entry name" value="Alpha-L-fucosidase"/>
    <property type="match status" value="1"/>
</dbReference>
<dbReference type="EC" id="3.2.1.51" evidence="3"/>
<dbReference type="SMART" id="SM00812">
    <property type="entry name" value="Alpha_L_fucos"/>
    <property type="match status" value="1"/>
</dbReference>
<dbReference type="GO" id="GO:0016139">
    <property type="term" value="P:glycoside catabolic process"/>
    <property type="evidence" value="ECO:0007669"/>
    <property type="project" value="TreeGrafter"/>
</dbReference>
<dbReference type="InterPro" id="IPR000933">
    <property type="entry name" value="Glyco_hydro_29"/>
</dbReference>
<dbReference type="Gene3D" id="3.20.20.80">
    <property type="entry name" value="Glycosidases"/>
    <property type="match status" value="1"/>
</dbReference>
<dbReference type="InterPro" id="IPR017853">
    <property type="entry name" value="GH"/>
</dbReference>
<name>A0A2Z5FYB6_9BACT</name>
<dbReference type="EMBL" id="CP030840">
    <property type="protein sequence ID" value="AXC11869.1"/>
    <property type="molecule type" value="Genomic_DNA"/>
</dbReference>
<evidence type="ECO:0000256" key="5">
    <source>
        <dbReference type="ARBA" id="ARBA00022801"/>
    </source>
</evidence>
<evidence type="ECO:0000259" key="10">
    <source>
        <dbReference type="Pfam" id="PF16757"/>
    </source>
</evidence>
<comment type="similarity">
    <text evidence="2">Belongs to the glycosyl hydrolase 29 family.</text>
</comment>
<dbReference type="PRINTS" id="PR00741">
    <property type="entry name" value="GLHYDRLASE29"/>
</dbReference>
<dbReference type="InterPro" id="IPR013780">
    <property type="entry name" value="Glyco_hydro_b"/>
</dbReference>
<evidence type="ECO:0000256" key="7">
    <source>
        <dbReference type="PIRSR" id="PIRSR001092-1"/>
    </source>
</evidence>
<dbReference type="Pfam" id="PF01120">
    <property type="entry name" value="Alpha_L_fucos"/>
    <property type="match status" value="1"/>
</dbReference>
<dbReference type="InterPro" id="IPR057739">
    <property type="entry name" value="Glyco_hydro_29_N"/>
</dbReference>
<dbReference type="Proteomes" id="UP000253606">
    <property type="component" value="Chromosome"/>
</dbReference>
<dbReference type="GO" id="GO:0005764">
    <property type="term" value="C:lysosome"/>
    <property type="evidence" value="ECO:0007669"/>
    <property type="project" value="TreeGrafter"/>
</dbReference>
<evidence type="ECO:0000256" key="6">
    <source>
        <dbReference type="ARBA" id="ARBA00023295"/>
    </source>
</evidence>
<dbReference type="KEGG" id="abas:ACPOL_2549"/>
<keyword evidence="5" id="KW-0378">Hydrolase</keyword>
<dbReference type="InterPro" id="IPR031919">
    <property type="entry name" value="Fucosidase_C"/>
</dbReference>
<proteinExistence type="inferred from homology"/>
<feature type="chain" id="PRO_5016306803" description="alpha-L-fucosidase" evidence="8">
    <location>
        <begin position="40"/>
        <end position="484"/>
    </location>
</feature>
<evidence type="ECO:0000313" key="12">
    <source>
        <dbReference type="Proteomes" id="UP000253606"/>
    </source>
</evidence>
<feature type="site" description="May be important for catalysis" evidence="7">
    <location>
        <position position="316"/>
    </location>
</feature>
<feature type="domain" description="Glycoside hydrolase family 29 N-terminal" evidence="9">
    <location>
        <begin position="36"/>
        <end position="386"/>
    </location>
</feature>
<dbReference type="SUPFAM" id="SSF51445">
    <property type="entry name" value="(Trans)glycosidases"/>
    <property type="match status" value="1"/>
</dbReference>
<organism evidence="11 12">
    <name type="scientific">Acidisarcina polymorpha</name>
    <dbReference type="NCBI Taxonomy" id="2211140"/>
    <lineage>
        <taxon>Bacteria</taxon>
        <taxon>Pseudomonadati</taxon>
        <taxon>Acidobacteriota</taxon>
        <taxon>Terriglobia</taxon>
        <taxon>Terriglobales</taxon>
        <taxon>Acidobacteriaceae</taxon>
        <taxon>Acidisarcina</taxon>
    </lineage>
</organism>
<keyword evidence="4 8" id="KW-0732">Signal</keyword>
<dbReference type="GO" id="GO:0006004">
    <property type="term" value="P:fucose metabolic process"/>
    <property type="evidence" value="ECO:0007669"/>
    <property type="project" value="InterPro"/>
</dbReference>
<protein>
    <recommendedName>
        <fullName evidence="3">alpha-L-fucosidase</fullName>
        <ecNumber evidence="3">3.2.1.51</ecNumber>
    </recommendedName>
</protein>
<dbReference type="Pfam" id="PF16757">
    <property type="entry name" value="Fucosidase_C"/>
    <property type="match status" value="1"/>
</dbReference>
<dbReference type="GO" id="GO:0004560">
    <property type="term" value="F:alpha-L-fucosidase activity"/>
    <property type="evidence" value="ECO:0007669"/>
    <property type="project" value="InterPro"/>
</dbReference>
<keyword evidence="6" id="KW-0326">Glycosidase</keyword>
<evidence type="ECO:0000256" key="3">
    <source>
        <dbReference type="ARBA" id="ARBA00012662"/>
    </source>
</evidence>
<evidence type="ECO:0000256" key="4">
    <source>
        <dbReference type="ARBA" id="ARBA00022729"/>
    </source>
</evidence>
<dbReference type="InterPro" id="IPR016286">
    <property type="entry name" value="FUC_metazoa-typ"/>
</dbReference>
<evidence type="ECO:0000313" key="11">
    <source>
        <dbReference type="EMBL" id="AXC11869.1"/>
    </source>
</evidence>
<dbReference type="PANTHER" id="PTHR10030:SF37">
    <property type="entry name" value="ALPHA-L-FUCOSIDASE-RELATED"/>
    <property type="match status" value="1"/>
</dbReference>
<sequence length="484" mass="53995">MVNCEENLIRSYGYSKRGTTAKLAAFAALALSTAGFAQAPPHYEASIQSLDQHPVPQWYDDAKLGIFIHWGLYSVPGWAPLTMVNFNDPNQFKNNPYAEWYYNTVRIDGSPTQKYDREHFGPNHNYYDFAAEFDKQSASWNPDAWAQIFKDAGAKYVVLTTKHHEGFTLWPSVTPNPTLPADRQHATRDLVGDLTKSVRQQGLKMGLYYSGGFDWTFVPGPISSRESFEATKPQSEAYGKYVDAQYRELIQRYQPSVLWNDIDYPKTGHPMDIEAEYYNAVPDGVVDDRFGIKHADYTSPEYSTLKEISPKKWEECRGLGQSFGYNRAEGEAQTIAPDKLIYLLVDIVSKNGNLLLDVGPEADGTIPAVQMARLKELGAWLAQNGDAIYGTHPWKRAEGKTTSGMDVRFTQKNSTLYATMMGSIQGPSVTIASLKPKAGATIELLGYDKPLTWTQVGEDVKVSLPASLPGKYAYVLSIDQAGEI</sequence>
<dbReference type="AlphaFoldDB" id="A0A2Z5FYB6"/>
<evidence type="ECO:0000256" key="2">
    <source>
        <dbReference type="ARBA" id="ARBA00007951"/>
    </source>
</evidence>
<dbReference type="Gene3D" id="2.60.40.1180">
    <property type="entry name" value="Golgi alpha-mannosidase II"/>
    <property type="match status" value="1"/>
</dbReference>
<dbReference type="PANTHER" id="PTHR10030">
    <property type="entry name" value="ALPHA-L-FUCOSIDASE"/>
    <property type="match status" value="1"/>
</dbReference>
<evidence type="ECO:0000256" key="8">
    <source>
        <dbReference type="SAM" id="SignalP"/>
    </source>
</evidence>